<evidence type="ECO:0000313" key="3">
    <source>
        <dbReference type="Proteomes" id="UP000177501"/>
    </source>
</evidence>
<dbReference type="Proteomes" id="UP000177501">
    <property type="component" value="Unassembled WGS sequence"/>
</dbReference>
<proteinExistence type="predicted"/>
<evidence type="ECO:0000313" key="2">
    <source>
        <dbReference type="EMBL" id="OGM59770.1"/>
    </source>
</evidence>
<organism evidence="2 3">
    <name type="scientific">Candidatus Woesebacteria bacterium RIFCSPLOWO2_01_FULL_37_19</name>
    <dbReference type="NCBI Taxonomy" id="1802514"/>
    <lineage>
        <taxon>Bacteria</taxon>
        <taxon>Candidatus Woeseibacteriota</taxon>
    </lineage>
</organism>
<dbReference type="InterPro" id="IPR012337">
    <property type="entry name" value="RNaseH-like_sf"/>
</dbReference>
<sequence length="202" mass="23845">MYNEVIFDVETKKLFSDIEDDDPGKLGVSIVSLYQRTIDENFREVKGGIRSFWENEFGKMWPLFQEADRIIGFNTLGFDVPALIPYANFPFNKLTHFDIMQKVKELFGRRISLDAIAKETLDRGKKETGLQAVYYWQKGDKESLDKLKTYCEDDVLITRDIYDYVLKNGYLLFKDKWNTLRRIELNFSYPKEEAQEKQIGLF</sequence>
<dbReference type="EMBL" id="MGHA01000027">
    <property type="protein sequence ID" value="OGM59770.1"/>
    <property type="molecule type" value="Genomic_DNA"/>
</dbReference>
<reference evidence="2 3" key="1">
    <citation type="journal article" date="2016" name="Nat. Commun.">
        <title>Thousands of microbial genomes shed light on interconnected biogeochemical processes in an aquifer system.</title>
        <authorList>
            <person name="Anantharaman K."/>
            <person name="Brown C.T."/>
            <person name="Hug L.A."/>
            <person name="Sharon I."/>
            <person name="Castelle C.J."/>
            <person name="Probst A.J."/>
            <person name="Thomas B.C."/>
            <person name="Singh A."/>
            <person name="Wilkins M.J."/>
            <person name="Karaoz U."/>
            <person name="Brodie E.L."/>
            <person name="Williams K.H."/>
            <person name="Hubbard S.S."/>
            <person name="Banfield J.F."/>
        </authorList>
    </citation>
    <scope>NUCLEOTIDE SEQUENCE [LARGE SCALE GENOMIC DNA]</scope>
</reference>
<dbReference type="InterPro" id="IPR036397">
    <property type="entry name" value="RNaseH_sf"/>
</dbReference>
<comment type="caution">
    <text evidence="2">The sequence shown here is derived from an EMBL/GenBank/DDBJ whole genome shotgun (WGS) entry which is preliminary data.</text>
</comment>
<dbReference type="InterPro" id="IPR038720">
    <property type="entry name" value="YprB_RNase_H-like_dom"/>
</dbReference>
<dbReference type="AlphaFoldDB" id="A0A1F8B756"/>
<dbReference type="SUPFAM" id="SSF53098">
    <property type="entry name" value="Ribonuclease H-like"/>
    <property type="match status" value="1"/>
</dbReference>
<evidence type="ECO:0000259" key="1">
    <source>
        <dbReference type="Pfam" id="PF13482"/>
    </source>
</evidence>
<gene>
    <name evidence="2" type="ORF">A2955_02155</name>
</gene>
<dbReference type="Gene3D" id="3.30.420.10">
    <property type="entry name" value="Ribonuclease H-like superfamily/Ribonuclease H"/>
    <property type="match status" value="1"/>
</dbReference>
<dbReference type="Pfam" id="PF13482">
    <property type="entry name" value="RNase_H_2"/>
    <property type="match status" value="1"/>
</dbReference>
<accession>A0A1F8B756</accession>
<protein>
    <recommendedName>
        <fullName evidence="1">YprB ribonuclease H-like domain-containing protein</fullName>
    </recommendedName>
</protein>
<feature type="domain" description="YprB ribonuclease H-like" evidence="1">
    <location>
        <begin position="14"/>
        <end position="165"/>
    </location>
</feature>
<name>A0A1F8B756_9BACT</name>
<dbReference type="GO" id="GO:0003676">
    <property type="term" value="F:nucleic acid binding"/>
    <property type="evidence" value="ECO:0007669"/>
    <property type="project" value="InterPro"/>
</dbReference>